<gene>
    <name evidence="3" type="ORF">ACHAW5_011033</name>
</gene>
<comment type="caution">
    <text evidence="3">The sequence shown here is derived from an EMBL/GenBank/DDBJ whole genome shotgun (WGS) entry which is preliminary data.</text>
</comment>
<dbReference type="Proteomes" id="UP001530315">
    <property type="component" value="Unassembled WGS sequence"/>
</dbReference>
<dbReference type="InterPro" id="IPR039438">
    <property type="entry name" value="At2g23090-like_Znf"/>
</dbReference>
<organism evidence="3 4">
    <name type="scientific">Stephanodiscus triporus</name>
    <dbReference type="NCBI Taxonomy" id="2934178"/>
    <lineage>
        <taxon>Eukaryota</taxon>
        <taxon>Sar</taxon>
        <taxon>Stramenopiles</taxon>
        <taxon>Ochrophyta</taxon>
        <taxon>Bacillariophyta</taxon>
        <taxon>Coscinodiscophyceae</taxon>
        <taxon>Thalassiosirophycidae</taxon>
        <taxon>Stephanodiscales</taxon>
        <taxon>Stephanodiscaceae</taxon>
        <taxon>Stephanodiscus</taxon>
    </lineage>
</organism>
<feature type="region of interest" description="Disordered" evidence="1">
    <location>
        <begin position="82"/>
        <end position="102"/>
    </location>
</feature>
<dbReference type="PANTHER" id="PTHR33788:SF1">
    <property type="entry name" value="ZINC-BINDING PROTEIN"/>
    <property type="match status" value="1"/>
</dbReference>
<reference evidence="3 4" key="1">
    <citation type="submission" date="2024-10" db="EMBL/GenBank/DDBJ databases">
        <title>Updated reference genomes for cyclostephanoid diatoms.</title>
        <authorList>
            <person name="Roberts W.R."/>
            <person name="Alverson A.J."/>
        </authorList>
    </citation>
    <scope>NUCLEOTIDE SEQUENCE [LARGE SCALE GENOMIC DNA]</scope>
    <source>
        <strain evidence="3 4">AJA276-08</strain>
    </source>
</reference>
<dbReference type="InterPro" id="IPR026939">
    <property type="entry name" value="ZNF706/At2g23090_sf"/>
</dbReference>
<sequence>MGKGSNAQKSQQARERNQKKIGKTEEERKASSEKAKKDSAAYMCKICRQTFMVNAKASLLYLHITAKHDDKKDDPTACFDSLAGFDPEDPDGEKKAASTVAGPVKPKKIVKKVDDLSLLLDAGLNVGKKK</sequence>
<dbReference type="Gene3D" id="4.10.1050.10">
    <property type="entry name" value="At2g23090-like"/>
    <property type="match status" value="1"/>
</dbReference>
<dbReference type="SUPFAM" id="SSF118359">
    <property type="entry name" value="Expressed protein At2g23090/F21P24.15"/>
    <property type="match status" value="1"/>
</dbReference>
<dbReference type="PANTHER" id="PTHR33788">
    <property type="entry name" value="OS07G0114300 PROTEIN"/>
    <property type="match status" value="1"/>
</dbReference>
<name>A0ABD3Q3A7_9STRA</name>
<evidence type="ECO:0000313" key="4">
    <source>
        <dbReference type="Proteomes" id="UP001530315"/>
    </source>
</evidence>
<dbReference type="InterPro" id="IPR039713">
    <property type="entry name" value="At2g23090-like"/>
</dbReference>
<proteinExistence type="predicted"/>
<protein>
    <recommendedName>
        <fullName evidence="2">At2g23090-like zinc-binding domain-containing protein</fullName>
    </recommendedName>
</protein>
<feature type="compositionally biased region" description="Basic and acidic residues" evidence="1">
    <location>
        <begin position="12"/>
        <end position="38"/>
    </location>
</feature>
<feature type="domain" description="At2g23090-like zinc-binding" evidence="2">
    <location>
        <begin position="44"/>
        <end position="82"/>
    </location>
</feature>
<dbReference type="AlphaFoldDB" id="A0ABD3Q3A7"/>
<dbReference type="Pfam" id="PF12907">
    <property type="entry name" value="zf-met2"/>
    <property type="match status" value="1"/>
</dbReference>
<evidence type="ECO:0000256" key="1">
    <source>
        <dbReference type="SAM" id="MobiDB-lite"/>
    </source>
</evidence>
<feature type="compositionally biased region" description="Polar residues" evidence="1">
    <location>
        <begin position="1"/>
        <end position="11"/>
    </location>
</feature>
<evidence type="ECO:0000313" key="3">
    <source>
        <dbReference type="EMBL" id="KAL3794456.1"/>
    </source>
</evidence>
<keyword evidence="4" id="KW-1185">Reference proteome</keyword>
<feature type="region of interest" description="Disordered" evidence="1">
    <location>
        <begin position="1"/>
        <end position="38"/>
    </location>
</feature>
<dbReference type="EMBL" id="JALLAZ020000469">
    <property type="protein sequence ID" value="KAL3794456.1"/>
    <property type="molecule type" value="Genomic_DNA"/>
</dbReference>
<evidence type="ECO:0000259" key="2">
    <source>
        <dbReference type="Pfam" id="PF12907"/>
    </source>
</evidence>
<accession>A0ABD3Q3A7</accession>